<comment type="similarity">
    <text evidence="1">Belongs to the LysR transcriptional regulatory family.</text>
</comment>
<dbReference type="SUPFAM" id="SSF53850">
    <property type="entry name" value="Periplasmic binding protein-like II"/>
    <property type="match status" value="1"/>
</dbReference>
<dbReference type="PRINTS" id="PR00039">
    <property type="entry name" value="HTHLYSR"/>
</dbReference>
<keyword evidence="4" id="KW-0804">Transcription</keyword>
<proteinExistence type="inferred from homology"/>
<dbReference type="Pfam" id="PF00126">
    <property type="entry name" value="HTH_1"/>
    <property type="match status" value="1"/>
</dbReference>
<dbReference type="InterPro" id="IPR036390">
    <property type="entry name" value="WH_DNA-bd_sf"/>
</dbReference>
<evidence type="ECO:0000313" key="6">
    <source>
        <dbReference type="EMBL" id="XBV23526.1"/>
    </source>
</evidence>
<protein>
    <submittedName>
        <fullName evidence="6">LysR family transcriptional regulator</fullName>
    </submittedName>
</protein>
<dbReference type="InterPro" id="IPR005119">
    <property type="entry name" value="LysR_subst-bd"/>
</dbReference>
<evidence type="ECO:0000256" key="3">
    <source>
        <dbReference type="ARBA" id="ARBA00023125"/>
    </source>
</evidence>
<dbReference type="SUPFAM" id="SSF46785">
    <property type="entry name" value="Winged helix' DNA-binding domain"/>
    <property type="match status" value="1"/>
</dbReference>
<sequence length="312" mass="33749">MELRHLRYFVAVAETCHFGQAAERLHMAQPALSQSIRQLEGELGAVLLTRTTRQVRLTPAGEFFYDEARRVLQLLDGAVRGVRRVADGHRGLIRVGFTGTAAFTQLPRFARILQSRLPEVALEVHADLLTPAQTEGLQDGSLDLAVLRPPLADTELEVRTIESEPLVLALSADHRLADRPELALTDLATEAFVLYNSQNSAVNDAVQRVCQEAGFTPRREHEAPGTAVLLPLVAAGLGVALVPASVRAVPLEGVVFREVRGAGTIDLALAWRRDESSPLVHAVLAELETAGILRPGQAPAHPAHDAAQEASR</sequence>
<dbReference type="InterPro" id="IPR000847">
    <property type="entry name" value="LysR_HTH_N"/>
</dbReference>
<organism evidence="6">
    <name type="scientific">Kribbella sp. HUAS MG21</name>
    <dbReference type="NCBI Taxonomy" id="3160966"/>
    <lineage>
        <taxon>Bacteria</taxon>
        <taxon>Bacillati</taxon>
        <taxon>Actinomycetota</taxon>
        <taxon>Actinomycetes</taxon>
        <taxon>Propionibacteriales</taxon>
        <taxon>Kribbellaceae</taxon>
        <taxon>Kribbella</taxon>
    </lineage>
</organism>
<dbReference type="GO" id="GO:0003677">
    <property type="term" value="F:DNA binding"/>
    <property type="evidence" value="ECO:0007669"/>
    <property type="project" value="UniProtKB-KW"/>
</dbReference>
<dbReference type="Pfam" id="PF03466">
    <property type="entry name" value="LysR_substrate"/>
    <property type="match status" value="1"/>
</dbReference>
<dbReference type="GO" id="GO:0003700">
    <property type="term" value="F:DNA-binding transcription factor activity"/>
    <property type="evidence" value="ECO:0007669"/>
    <property type="project" value="InterPro"/>
</dbReference>
<feature type="domain" description="HTH lysR-type" evidence="5">
    <location>
        <begin position="1"/>
        <end position="58"/>
    </location>
</feature>
<dbReference type="FunFam" id="1.10.10.10:FF:000001">
    <property type="entry name" value="LysR family transcriptional regulator"/>
    <property type="match status" value="1"/>
</dbReference>
<dbReference type="GO" id="GO:0032993">
    <property type="term" value="C:protein-DNA complex"/>
    <property type="evidence" value="ECO:0007669"/>
    <property type="project" value="TreeGrafter"/>
</dbReference>
<evidence type="ECO:0000256" key="4">
    <source>
        <dbReference type="ARBA" id="ARBA00023163"/>
    </source>
</evidence>
<keyword evidence="2" id="KW-0805">Transcription regulation</keyword>
<evidence type="ECO:0000259" key="5">
    <source>
        <dbReference type="PROSITE" id="PS50931"/>
    </source>
</evidence>
<dbReference type="InterPro" id="IPR036388">
    <property type="entry name" value="WH-like_DNA-bd_sf"/>
</dbReference>
<dbReference type="EMBL" id="CP158165">
    <property type="protein sequence ID" value="XBV23526.1"/>
    <property type="molecule type" value="Genomic_DNA"/>
</dbReference>
<dbReference type="Gene3D" id="1.10.10.10">
    <property type="entry name" value="Winged helix-like DNA-binding domain superfamily/Winged helix DNA-binding domain"/>
    <property type="match status" value="1"/>
</dbReference>
<evidence type="ECO:0000256" key="2">
    <source>
        <dbReference type="ARBA" id="ARBA00023015"/>
    </source>
</evidence>
<dbReference type="Gene3D" id="3.40.190.10">
    <property type="entry name" value="Periplasmic binding protein-like II"/>
    <property type="match status" value="2"/>
</dbReference>
<reference evidence="6" key="1">
    <citation type="submission" date="2024-06" db="EMBL/GenBank/DDBJ databases">
        <title>Kribbella sp. strain HUAS MG21 genome sequences.</title>
        <authorList>
            <person name="Mo P."/>
        </authorList>
    </citation>
    <scope>NUCLEOTIDE SEQUENCE</scope>
    <source>
        <strain evidence="6">HUAS MG21</strain>
    </source>
</reference>
<keyword evidence="3" id="KW-0238">DNA-binding</keyword>
<dbReference type="RefSeq" id="WP_350276357.1">
    <property type="nucleotide sequence ID" value="NZ_CP158165.1"/>
</dbReference>
<dbReference type="PANTHER" id="PTHR30346:SF28">
    <property type="entry name" value="HTH-TYPE TRANSCRIPTIONAL REGULATOR CYNR"/>
    <property type="match status" value="1"/>
</dbReference>
<dbReference type="AlphaFoldDB" id="A0AAU7T9R2"/>
<dbReference type="PANTHER" id="PTHR30346">
    <property type="entry name" value="TRANSCRIPTIONAL DUAL REGULATOR HCAR-RELATED"/>
    <property type="match status" value="1"/>
</dbReference>
<dbReference type="CDD" id="cd08414">
    <property type="entry name" value="PBP2_LTTR_aromatics_like"/>
    <property type="match status" value="1"/>
</dbReference>
<accession>A0AAU7T9R2</accession>
<evidence type="ECO:0000256" key="1">
    <source>
        <dbReference type="ARBA" id="ARBA00009437"/>
    </source>
</evidence>
<name>A0AAU7T9R2_9ACTN</name>
<gene>
    <name evidence="6" type="ORF">ABN611_33780</name>
</gene>
<dbReference type="PROSITE" id="PS50931">
    <property type="entry name" value="HTH_LYSR"/>
    <property type="match status" value="1"/>
</dbReference>